<dbReference type="EMBL" id="GEZM01056315">
    <property type="protein sequence ID" value="JAV72728.1"/>
    <property type="molecule type" value="Transcribed_RNA"/>
</dbReference>
<dbReference type="AlphaFoldDB" id="A0A1Y1LIR4"/>
<evidence type="ECO:0000313" key="2">
    <source>
        <dbReference type="EMBL" id="JAV72728.1"/>
    </source>
</evidence>
<protein>
    <submittedName>
        <fullName evidence="2">Uncharacterized protein</fullName>
    </submittedName>
</protein>
<feature type="region of interest" description="Disordered" evidence="1">
    <location>
        <begin position="70"/>
        <end position="102"/>
    </location>
</feature>
<proteinExistence type="predicted"/>
<evidence type="ECO:0000256" key="1">
    <source>
        <dbReference type="SAM" id="MobiDB-lite"/>
    </source>
</evidence>
<feature type="compositionally biased region" description="Low complexity" evidence="1">
    <location>
        <begin position="76"/>
        <end position="88"/>
    </location>
</feature>
<organism evidence="2">
    <name type="scientific">Photinus pyralis</name>
    <name type="common">Common eastern firefly</name>
    <name type="synonym">Lampyris pyralis</name>
    <dbReference type="NCBI Taxonomy" id="7054"/>
    <lineage>
        <taxon>Eukaryota</taxon>
        <taxon>Metazoa</taxon>
        <taxon>Ecdysozoa</taxon>
        <taxon>Arthropoda</taxon>
        <taxon>Hexapoda</taxon>
        <taxon>Insecta</taxon>
        <taxon>Pterygota</taxon>
        <taxon>Neoptera</taxon>
        <taxon>Endopterygota</taxon>
        <taxon>Coleoptera</taxon>
        <taxon>Polyphaga</taxon>
        <taxon>Elateriformia</taxon>
        <taxon>Elateroidea</taxon>
        <taxon>Lampyridae</taxon>
        <taxon>Lampyrinae</taxon>
        <taxon>Photinus</taxon>
    </lineage>
</organism>
<reference evidence="2" key="1">
    <citation type="journal article" date="2016" name="Sci. Rep.">
        <title>Molecular characterization of firefly nuptial gifts: a multi-omics approach sheds light on postcopulatory sexual selection.</title>
        <authorList>
            <person name="Al-Wathiqui N."/>
            <person name="Fallon T.R."/>
            <person name="South A."/>
            <person name="Weng J.K."/>
            <person name="Lewis S.M."/>
        </authorList>
    </citation>
    <scope>NUCLEOTIDE SEQUENCE</scope>
</reference>
<accession>A0A1Y1LIR4</accession>
<sequence length="102" mass="11448">MMQLEAFGHCHQWQVSTAWCRKGNVPVTQGMTSKDEEMGVNKFVGRLPVRIGCRWNAEIQGLAINRLSREREDQTGSSMFSRQSMGSSYLTIPHGTKDTQGS</sequence>
<name>A0A1Y1LIR4_PHOPY</name>